<feature type="compositionally biased region" description="Low complexity" evidence="2">
    <location>
        <begin position="226"/>
        <end position="252"/>
    </location>
</feature>
<gene>
    <name evidence="4" type="ORF">MICPUCDRAFT_57420</name>
</gene>
<accession>C1MQU9</accession>
<keyword evidence="1" id="KW-0175">Coiled coil</keyword>
<protein>
    <submittedName>
        <fullName evidence="4">Myb family protein</fullName>
    </submittedName>
</protein>
<feature type="compositionally biased region" description="Acidic residues" evidence="2">
    <location>
        <begin position="170"/>
        <end position="184"/>
    </location>
</feature>
<evidence type="ECO:0000259" key="3">
    <source>
        <dbReference type="PROSITE" id="PS50090"/>
    </source>
</evidence>
<feature type="compositionally biased region" description="Basic residues" evidence="2">
    <location>
        <begin position="422"/>
        <end position="435"/>
    </location>
</feature>
<organism evidence="5">
    <name type="scientific">Micromonas pusilla (strain CCMP1545)</name>
    <name type="common">Picoplanktonic green alga</name>
    <dbReference type="NCBI Taxonomy" id="564608"/>
    <lineage>
        <taxon>Eukaryota</taxon>
        <taxon>Viridiplantae</taxon>
        <taxon>Chlorophyta</taxon>
        <taxon>Mamiellophyceae</taxon>
        <taxon>Mamiellales</taxon>
        <taxon>Mamiellaceae</taxon>
        <taxon>Micromonas</taxon>
    </lineage>
</organism>
<dbReference type="KEGG" id="mpp:MICPUCDRAFT_57420"/>
<evidence type="ECO:0000256" key="1">
    <source>
        <dbReference type="SAM" id="Coils"/>
    </source>
</evidence>
<feature type="region of interest" description="Disordered" evidence="2">
    <location>
        <begin position="226"/>
        <end position="274"/>
    </location>
</feature>
<feature type="region of interest" description="Disordered" evidence="2">
    <location>
        <begin position="395"/>
        <end position="445"/>
    </location>
</feature>
<feature type="domain" description="Myb-like" evidence="3">
    <location>
        <begin position="312"/>
        <end position="370"/>
    </location>
</feature>
<feature type="region of interest" description="Disordered" evidence="2">
    <location>
        <begin position="463"/>
        <end position="487"/>
    </location>
</feature>
<dbReference type="OrthoDB" id="6781668at2759"/>
<dbReference type="RefSeq" id="XP_003058193.1">
    <property type="nucleotide sequence ID" value="XM_003058147.1"/>
</dbReference>
<dbReference type="OMA" id="QWGIFAM"/>
<evidence type="ECO:0000256" key="2">
    <source>
        <dbReference type="SAM" id="MobiDB-lite"/>
    </source>
</evidence>
<feature type="compositionally biased region" description="Basic and acidic residues" evidence="2">
    <location>
        <begin position="253"/>
        <end position="263"/>
    </location>
</feature>
<evidence type="ECO:0000313" key="5">
    <source>
        <dbReference type="Proteomes" id="UP000001876"/>
    </source>
</evidence>
<name>C1MQU9_MICPC</name>
<evidence type="ECO:0000313" key="4">
    <source>
        <dbReference type="EMBL" id="EEH58144.1"/>
    </source>
</evidence>
<dbReference type="InterPro" id="IPR009057">
    <property type="entry name" value="Homeodomain-like_sf"/>
</dbReference>
<dbReference type="EMBL" id="GG663738">
    <property type="protein sequence ID" value="EEH58144.1"/>
    <property type="molecule type" value="Genomic_DNA"/>
</dbReference>
<dbReference type="STRING" id="564608.C1MQU9"/>
<dbReference type="GeneID" id="9683631"/>
<dbReference type="AlphaFoldDB" id="C1MQU9"/>
<feature type="compositionally biased region" description="Basic and acidic residues" evidence="2">
    <location>
        <begin position="412"/>
        <end position="421"/>
    </location>
</feature>
<dbReference type="InterPro" id="IPR001005">
    <property type="entry name" value="SANT/Myb"/>
</dbReference>
<feature type="region of interest" description="Disordered" evidence="2">
    <location>
        <begin position="147"/>
        <end position="189"/>
    </location>
</feature>
<dbReference type="SUPFAM" id="SSF46689">
    <property type="entry name" value="Homeodomain-like"/>
    <property type="match status" value="1"/>
</dbReference>
<feature type="compositionally biased region" description="Basic and acidic residues" evidence="2">
    <location>
        <begin position="436"/>
        <end position="445"/>
    </location>
</feature>
<dbReference type="eggNOG" id="ENOG502QV86">
    <property type="taxonomic scope" value="Eukaryota"/>
</dbReference>
<dbReference type="InterPro" id="IPR013083">
    <property type="entry name" value="Znf_RING/FYVE/PHD"/>
</dbReference>
<sequence>MAAVMNPPATIGENNMNAGNVVHTNALLNGACDDDDNELTEEQKKVIEERLKALQARFKAFEEKTLKQKIDELILANEGIGLTEKEAEMALRVCNNNEFEASDRLTEEDEGEAFIAAIRSMVRDEAKAERLKGRGKKLVEERLEKRRKRLRRRRDVPDDSDDENARSDDDVSDWESDPDEEPVQEVEHGFRYIRHAKKHSMNGQKRLRLDDALAAMKKKQEEIEAAKAAAAAEAPAPAANGGSADDNSGSSSPEKDSSGDEGGKSGGAADGDAETTDAADDLLAGWSDARLKAWNNRANNENAYYYRFNAPGEAQSTGGWSTEEAELFMKVFETKEYVCPVRRDYKWGMFSKSIPGKVGYQCSNYYRTLITQGKMEDPNYMVDEDGKLRFGFKDKGFERAPGVPKPPKPPKAPKEPKPPKEKKPKAPKAKKAKKSKWGDESDMDKSDKNYTCSVKFDAVRKSSRGGGAKKYTDGDDEDDFDDEDESPVLPGFIDPLTKMQIEEPTISPYGHVAGYETWCRVLRDPTTKDTCPFTRQPLKRRELVKLTHENIVEYREKMVETQTN</sequence>
<dbReference type="Gene3D" id="3.30.40.10">
    <property type="entry name" value="Zinc/RING finger domain, C3HC4 (zinc finger)"/>
    <property type="match status" value="1"/>
</dbReference>
<proteinExistence type="predicted"/>
<reference evidence="4 5" key="1">
    <citation type="journal article" date="2009" name="Science">
        <title>Green evolution and dynamic adaptations revealed by genomes of the marine picoeukaryotes Micromonas.</title>
        <authorList>
            <person name="Worden A.Z."/>
            <person name="Lee J.H."/>
            <person name="Mock T."/>
            <person name="Rouze P."/>
            <person name="Simmons M.P."/>
            <person name="Aerts A.L."/>
            <person name="Allen A.E."/>
            <person name="Cuvelier M.L."/>
            <person name="Derelle E."/>
            <person name="Everett M.V."/>
            <person name="Foulon E."/>
            <person name="Grimwood J."/>
            <person name="Gundlach H."/>
            <person name="Henrissat B."/>
            <person name="Napoli C."/>
            <person name="McDonald S.M."/>
            <person name="Parker M.S."/>
            <person name="Rombauts S."/>
            <person name="Salamov A."/>
            <person name="Von Dassow P."/>
            <person name="Badger J.H."/>
            <person name="Coutinho P.M."/>
            <person name="Demir E."/>
            <person name="Dubchak I."/>
            <person name="Gentemann C."/>
            <person name="Eikrem W."/>
            <person name="Gready J.E."/>
            <person name="John U."/>
            <person name="Lanier W."/>
            <person name="Lindquist E.A."/>
            <person name="Lucas S."/>
            <person name="Mayer K.F."/>
            <person name="Moreau H."/>
            <person name="Not F."/>
            <person name="Otillar R."/>
            <person name="Panaud O."/>
            <person name="Pangilinan J."/>
            <person name="Paulsen I."/>
            <person name="Piegu B."/>
            <person name="Poliakov A."/>
            <person name="Robbens S."/>
            <person name="Schmutz J."/>
            <person name="Toulza E."/>
            <person name="Wyss T."/>
            <person name="Zelensky A."/>
            <person name="Zhou K."/>
            <person name="Armbrust E.V."/>
            <person name="Bhattacharya D."/>
            <person name="Goodenough U.W."/>
            <person name="Van de Peer Y."/>
            <person name="Grigoriev I.V."/>
        </authorList>
    </citation>
    <scope>NUCLEOTIDE SEQUENCE [LARGE SCALE GENOMIC DNA]</scope>
    <source>
        <strain evidence="4 5">CCMP1545</strain>
    </source>
</reference>
<feature type="compositionally biased region" description="Acidic residues" evidence="2">
    <location>
        <begin position="474"/>
        <end position="486"/>
    </location>
</feature>
<feature type="coiled-coil region" evidence="1">
    <location>
        <begin position="37"/>
        <end position="64"/>
    </location>
</feature>
<keyword evidence="5" id="KW-1185">Reference proteome</keyword>
<dbReference type="PROSITE" id="PS50090">
    <property type="entry name" value="MYB_LIKE"/>
    <property type="match status" value="1"/>
</dbReference>
<dbReference type="Proteomes" id="UP000001876">
    <property type="component" value="Unassembled WGS sequence"/>
</dbReference>
<dbReference type="SUPFAM" id="SSF57850">
    <property type="entry name" value="RING/U-box"/>
    <property type="match status" value="1"/>
</dbReference>